<reference evidence="1 2" key="1">
    <citation type="submission" date="2023-10" db="EMBL/GenBank/DDBJ databases">
        <title>Psychrosphaera aquimaarina strain SW33 isolated from seawater.</title>
        <authorList>
            <person name="Bayburt H."/>
            <person name="Kim J.M."/>
            <person name="Choi B.J."/>
            <person name="Jeon C.O."/>
        </authorList>
    </citation>
    <scope>NUCLEOTIDE SEQUENCE [LARGE SCALE GENOMIC DNA]</scope>
    <source>
        <strain evidence="1 2">KCTC 52743</strain>
    </source>
</reference>
<gene>
    <name evidence="1" type="ORF">RT723_05400</name>
</gene>
<evidence type="ECO:0008006" key="3">
    <source>
        <dbReference type="Google" id="ProtNLM"/>
    </source>
</evidence>
<dbReference type="RefSeq" id="WP_315946173.1">
    <property type="nucleotide sequence ID" value="NZ_JAWCUA010000003.1"/>
</dbReference>
<comment type="caution">
    <text evidence="1">The sequence shown here is derived from an EMBL/GenBank/DDBJ whole genome shotgun (WGS) entry which is preliminary data.</text>
</comment>
<evidence type="ECO:0000313" key="1">
    <source>
        <dbReference type="EMBL" id="MDU0112445.1"/>
    </source>
</evidence>
<dbReference type="Proteomes" id="UP001257914">
    <property type="component" value="Unassembled WGS sequence"/>
</dbReference>
<organism evidence="1 2">
    <name type="scientific">Psychrosphaera aquimarina</name>
    <dbReference type="NCBI Taxonomy" id="2044854"/>
    <lineage>
        <taxon>Bacteria</taxon>
        <taxon>Pseudomonadati</taxon>
        <taxon>Pseudomonadota</taxon>
        <taxon>Gammaproteobacteria</taxon>
        <taxon>Alteromonadales</taxon>
        <taxon>Pseudoalteromonadaceae</taxon>
        <taxon>Psychrosphaera</taxon>
    </lineage>
</organism>
<name>A0ABU3QZ79_9GAMM</name>
<accession>A0ABU3QZ79</accession>
<keyword evidence="2" id="KW-1185">Reference proteome</keyword>
<protein>
    <recommendedName>
        <fullName evidence="3">STAS/SEC14 domain-containing protein</fullName>
    </recommendedName>
</protein>
<proteinExistence type="predicted"/>
<dbReference type="EMBL" id="JAWCUA010000003">
    <property type="protein sequence ID" value="MDU0112445.1"/>
    <property type="molecule type" value="Genomic_DNA"/>
</dbReference>
<evidence type="ECO:0000313" key="2">
    <source>
        <dbReference type="Proteomes" id="UP001257914"/>
    </source>
</evidence>
<sequence length="124" mass="14634">MSIPFRYSTHTNQTEYLYVNVEGDADDKQIENMYLDIKNQAQQNQYNNILINVNQITLNYTMEKFLPLMQRIMPHLAGFNIARLCSLDDYKQDLIQNVCLSSNVNMKNFTNQTDAENWLLKQYP</sequence>